<reference evidence="1 2" key="1">
    <citation type="journal article" date="2014" name="Genome Announc.">
        <title>Genome Sequence and Methylome of Soil Bacterium Gemmatirosa kalamazoonensis KBS708T, a Member of the Rarely Cultivated Gemmatimonadetes Phylum.</title>
        <authorList>
            <person name="Debruyn J.M."/>
            <person name="Radosevich M."/>
            <person name="Wommack K.E."/>
            <person name="Polson S.W."/>
            <person name="Hauser L.J."/>
            <person name="Fawaz M.N."/>
            <person name="Korlach J."/>
            <person name="Tsai Y.C."/>
        </authorList>
    </citation>
    <scope>NUCLEOTIDE SEQUENCE [LARGE SCALE GENOMIC DNA]</scope>
    <source>
        <strain evidence="1 2">KBS708</strain>
    </source>
</reference>
<name>W0RGP7_9BACT</name>
<organism evidence="1 2">
    <name type="scientific">Gemmatirosa kalamazoonensis</name>
    <dbReference type="NCBI Taxonomy" id="861299"/>
    <lineage>
        <taxon>Bacteria</taxon>
        <taxon>Pseudomonadati</taxon>
        <taxon>Gemmatimonadota</taxon>
        <taxon>Gemmatimonadia</taxon>
        <taxon>Gemmatimonadales</taxon>
        <taxon>Gemmatimonadaceae</taxon>
        <taxon>Gemmatirosa</taxon>
    </lineage>
</organism>
<evidence type="ECO:0000313" key="1">
    <source>
        <dbReference type="EMBL" id="AHG90264.1"/>
    </source>
</evidence>
<dbReference type="EMBL" id="CP007128">
    <property type="protein sequence ID" value="AHG90264.1"/>
    <property type="molecule type" value="Genomic_DNA"/>
</dbReference>
<dbReference type="KEGG" id="gba:J421_2727"/>
<protein>
    <submittedName>
        <fullName evidence="1">Uncharacterized protein</fullName>
    </submittedName>
</protein>
<dbReference type="InParanoid" id="W0RGP7"/>
<dbReference type="HOGENOM" id="CLU_1774741_0_0_0"/>
<evidence type="ECO:0000313" key="2">
    <source>
        <dbReference type="Proteomes" id="UP000019151"/>
    </source>
</evidence>
<sequence>MRPALDVAPTVQTFQIGMRLFVSVCAVPTGVVQIPLSGTVQWVVRMVPVGDRLSYGVHTNLQGLTGTLPDGSSVVANGAGNTVYNAFDVSDPSAPFTSTSVNRLYLVQPSTGIVYGTQYRYRVTITPDGATAVSLESVPGDLPTCV</sequence>
<keyword evidence="2" id="KW-1185">Reference proteome</keyword>
<accession>W0RGP7</accession>
<dbReference type="Proteomes" id="UP000019151">
    <property type="component" value="Chromosome"/>
</dbReference>
<dbReference type="RefSeq" id="WP_025411736.1">
    <property type="nucleotide sequence ID" value="NZ_CP007128.1"/>
</dbReference>
<gene>
    <name evidence="1" type="ORF">J421_2727</name>
</gene>
<dbReference type="AlphaFoldDB" id="W0RGP7"/>
<proteinExistence type="predicted"/>